<dbReference type="RefSeq" id="WP_004947068.1">
    <property type="nucleotide sequence ID" value="NZ_CP053398.1"/>
</dbReference>
<reference evidence="2 3" key="1">
    <citation type="submission" date="2017-11" db="EMBL/GenBank/DDBJ databases">
        <title>Genome sequence of the oocydin A producing rhizobacterium Serratia plymuthica 4Rx5.</title>
        <authorList>
            <person name="Matilla M.A."/>
            <person name="Udaondo Z."/>
            <person name="Salmond G.P.C."/>
        </authorList>
    </citation>
    <scope>NUCLEOTIDE SEQUENCE [LARGE SCALE GENOMIC DNA]</scope>
    <source>
        <strain evidence="2 3">4Rx5</strain>
    </source>
</reference>
<name>A0A318P8H7_SERPL</name>
<dbReference type="EMBL" id="PESE01000001">
    <property type="protein sequence ID" value="PYD40912.1"/>
    <property type="molecule type" value="Genomic_DNA"/>
</dbReference>
<comment type="caution">
    <text evidence="2">The sequence shown here is derived from an EMBL/GenBank/DDBJ whole genome shotgun (WGS) entry which is preliminary data.</text>
</comment>
<organism evidence="2 3">
    <name type="scientific">Serratia plymuthica</name>
    <dbReference type="NCBI Taxonomy" id="82996"/>
    <lineage>
        <taxon>Bacteria</taxon>
        <taxon>Pseudomonadati</taxon>
        <taxon>Pseudomonadota</taxon>
        <taxon>Gammaproteobacteria</taxon>
        <taxon>Enterobacterales</taxon>
        <taxon>Yersiniaceae</taxon>
        <taxon>Serratia</taxon>
    </lineage>
</organism>
<evidence type="ECO:0000256" key="1">
    <source>
        <dbReference type="SAM" id="SignalP"/>
    </source>
</evidence>
<sequence>MNIFRLFLIAGMLFSWMAAGHAGTTGGVIHFVGSIVESPCSVDIAGSTANTQCYRNGQHYQGQQTLSHFDVSRKELPLNLGTTEMQWVDQQKKLAVMTVVYR</sequence>
<evidence type="ECO:0000313" key="2">
    <source>
        <dbReference type="EMBL" id="PYD40912.1"/>
    </source>
</evidence>
<protein>
    <submittedName>
        <fullName evidence="2">Type 1 fimbrial protein</fullName>
    </submittedName>
</protein>
<proteinExistence type="predicted"/>
<feature type="chain" id="PRO_5041070292" evidence="1">
    <location>
        <begin position="23"/>
        <end position="102"/>
    </location>
</feature>
<dbReference type="Proteomes" id="UP000248196">
    <property type="component" value="Unassembled WGS sequence"/>
</dbReference>
<feature type="signal peptide" evidence="1">
    <location>
        <begin position="1"/>
        <end position="22"/>
    </location>
</feature>
<dbReference type="AlphaFoldDB" id="A0A318P8H7"/>
<evidence type="ECO:0000313" key="3">
    <source>
        <dbReference type="Proteomes" id="UP000248196"/>
    </source>
</evidence>
<accession>A0A318P8H7</accession>
<dbReference type="OrthoDB" id="6046808at2"/>
<keyword evidence="1" id="KW-0732">Signal</keyword>
<gene>
    <name evidence="2" type="ORF">CT690_06455</name>
</gene>